<dbReference type="InterPro" id="IPR013783">
    <property type="entry name" value="Ig-like_fold"/>
</dbReference>
<proteinExistence type="predicted"/>
<dbReference type="CDD" id="cd00063">
    <property type="entry name" value="FN3"/>
    <property type="match status" value="1"/>
</dbReference>
<dbReference type="OrthoDB" id="109844at2"/>
<dbReference type="Pfam" id="PF24489">
    <property type="entry name" value="Ig_J_second"/>
    <property type="match status" value="1"/>
</dbReference>
<protein>
    <recommendedName>
        <fullName evidence="3">Fibronectin type-III domain-containing protein</fullName>
    </recommendedName>
</protein>
<dbReference type="InterPro" id="IPR003961">
    <property type="entry name" value="FN3_dom"/>
</dbReference>
<evidence type="ECO:0000256" key="1">
    <source>
        <dbReference type="SAM" id="Coils"/>
    </source>
</evidence>
<dbReference type="InterPro" id="IPR036116">
    <property type="entry name" value="FN3_sf"/>
</dbReference>
<dbReference type="Pfam" id="PF09327">
    <property type="entry name" value="Phage_Tail_Tip"/>
    <property type="match status" value="1"/>
</dbReference>
<keyword evidence="1" id="KW-0175">Coiled coil</keyword>
<reference evidence="5" key="1">
    <citation type="submission" date="2016-11" db="EMBL/GenBank/DDBJ databases">
        <authorList>
            <person name="Varghese N."/>
            <person name="Submissions S."/>
        </authorList>
    </citation>
    <scope>NUCLEOTIDE SEQUENCE [LARGE SCALE GENOMIC DNA]</scope>
    <source>
        <strain evidence="5">ALO Sharm</strain>
    </source>
</reference>
<accession>A0A1M6UG34</accession>
<feature type="coiled-coil region" evidence="1">
    <location>
        <begin position="1064"/>
        <end position="1134"/>
    </location>
</feature>
<dbReference type="InterPro" id="IPR015406">
    <property type="entry name" value="GpJ_CSF"/>
</dbReference>
<dbReference type="InterPro" id="IPR057587">
    <property type="entry name" value="GpJ_Ig_second"/>
</dbReference>
<keyword evidence="5" id="KW-1185">Reference proteome</keyword>
<feature type="domain" description="Fibronectin type-III" evidence="3">
    <location>
        <begin position="462"/>
        <end position="551"/>
    </location>
</feature>
<feature type="coiled-coil region" evidence="1">
    <location>
        <begin position="676"/>
        <end position="815"/>
    </location>
</feature>
<evidence type="ECO:0000259" key="3">
    <source>
        <dbReference type="PROSITE" id="PS50853"/>
    </source>
</evidence>
<dbReference type="Gene3D" id="2.60.40.10">
    <property type="entry name" value="Immunoglobulins"/>
    <property type="match status" value="1"/>
</dbReference>
<dbReference type="Proteomes" id="UP000184248">
    <property type="component" value="Unassembled WGS sequence"/>
</dbReference>
<dbReference type="InterPro" id="IPR053171">
    <property type="entry name" value="Viral_Tip_Attach_Protein"/>
</dbReference>
<organism evidence="4 5">
    <name type="scientific">Halomonas caseinilytica</name>
    <dbReference type="NCBI Taxonomy" id="438744"/>
    <lineage>
        <taxon>Bacteria</taxon>
        <taxon>Pseudomonadati</taxon>
        <taxon>Pseudomonadota</taxon>
        <taxon>Gammaproteobacteria</taxon>
        <taxon>Oceanospirillales</taxon>
        <taxon>Halomonadaceae</taxon>
        <taxon>Halomonas</taxon>
    </lineage>
</organism>
<evidence type="ECO:0000313" key="5">
    <source>
        <dbReference type="Proteomes" id="UP000184248"/>
    </source>
</evidence>
<dbReference type="PANTHER" id="PTHR36251">
    <property type="entry name" value="FELS-1 PROPHAGE HOST SPECIFICITY PROTEIN-RELATED"/>
    <property type="match status" value="1"/>
</dbReference>
<feature type="region of interest" description="Disordered" evidence="2">
    <location>
        <begin position="1606"/>
        <end position="1625"/>
    </location>
</feature>
<dbReference type="PROSITE" id="PS50853">
    <property type="entry name" value="FN3"/>
    <property type="match status" value="2"/>
</dbReference>
<evidence type="ECO:0000256" key="2">
    <source>
        <dbReference type="SAM" id="MobiDB-lite"/>
    </source>
</evidence>
<dbReference type="EMBL" id="FRAL01000004">
    <property type="protein sequence ID" value="SHK68103.1"/>
    <property type="molecule type" value="Genomic_DNA"/>
</dbReference>
<feature type="domain" description="Fibronectin type-III" evidence="3">
    <location>
        <begin position="552"/>
        <end position="644"/>
    </location>
</feature>
<dbReference type="PANTHER" id="PTHR36251:SF2">
    <property type="entry name" value="GIFSY-2 PROPHAGE HOST SPECIFICITY PROTEIN J, PHAGE LAMBDA"/>
    <property type="match status" value="1"/>
</dbReference>
<name>A0A1M6UG34_9GAMM</name>
<dbReference type="RefSeq" id="WP_064700473.1">
    <property type="nucleotide sequence ID" value="NZ_BDEO01000011.1"/>
</dbReference>
<sequence>MSKAVKAVAAVVVGVAVGIMFTPAAGFAVGGALLGMSGALTPKMNQGASTQTELKQVIRSGKEPAHYQFGRSAVGGLLSWAQEQPGEQDEDEWLHLVFTLSEGPIDSLEDVYLNQEPVADAGDRVEYALITDASSADPYLLEHSPDWREAQVGEGLSWVRMSLRYDPEYWSTGIPNPLFVMKGRRDIYDPRTEQSGWSENAALVILWYVRERLGVPDDEILWESFISAANLCDETITTPDGGTEPRYTIGGGFKADERKDRVLADMEAACAGKLLRIGGKFGLIVGAYYGPYEFTITEDMVIGSVTGQAEVSRADAVNTMRGKFVDPDQRWTETDYPAVIVDQWVIDDGGPIEATHDLPYVNSPYQAQRLANIELRRRRAGGALEMTLNLAGYACRPGRVVRVNLPSLNIDGEFRVTDWDFHGDEGCKVSLAAEAPEIYDDAVGVPWDPLGFISLPTGGMPAPSGVTYTLETVGEVVQGRLSWNPVPSAISYTVVIKQGDNAVQSIQVPAGVTTTTIGGLRSGQYSAEVRARGHIGLSEPATVFFAITAPPMPQDVIVEVANESVRLIPVLDWNGTPVQFEFWYSPSSLSTGQIEANAQYLTTGASLVHTGRQWERTYYYWVRTVNAYGVSGWYAVTATTTADFDQEWAEINDRLNRPGGLVDQFQSADSVLDDRVDDVQQQAQQALNDAQQALDDAAANGGLIDTVQQQAQQALSDTQKAIDDAIANGGRIDDVQQQAQQALSDAQQAIDDAVANGGRIDTVQQQAQQAVDDAQQAIDNAAANGLVISDVQSTVDAAQLTIDQLRQDVDGLEQNGVTMAELERVTQQMNDLTALQYAALHARTAGNAALIDVTQRVQISDKAALTQMVRAQESRIDENRAQLTTIDTTYADKVAALSSRIGELSATIDALPQFSSGFEPGADFDQWTVGDDDTLTADTSDPFAGVQSALITSTAGDPGSGNTTGGTYAAIPSGATDAFEGYEVIVSIAARQPDSNASAEFAVAYSTASVGNSGWQRFSPGPTWDTYEFRYTVPEGSNSTTDYIGIWGDTAGGGGGVMIDAVNVRRANAEIQEITALLEQEQAARVDGDKANALNHQNLKTAFEDNRAQVSRDLQSLTDETQSLGRDLTALEADYEDNKAAVGQELTVLSDDTQAIAGRLNTAESTIGEHTASIEDNQQTLALNEVVQTIADLALSAQAAGGSAVQDVERIVRVDEEQAISLRVEMLRADFEGNRSQVDVRLTSLVTDTQALAEDLSVLEVDYEANKSAVSQDLAALADDTQALAQDHSVLETDYQDNKTAVDQQLTALSDETQALAQDHTALQTDYEDNKTNVSQQLTALSNETQALGQDVTDLEADYQSNKSAVSQDLAALADDTQALAQDHTALETDYQDNKASVDDRLTSLSNDTESLGQSLTALEADYEDNKAAVGQELTVLSDDTQAIAGRLNTAESDIGKNTASIEDNQQTLALNEVVQTIADLALSAQAAGGSAVQDVERIVRVDEEQAISLRVETLRADFEGNRSQVDLRLTSLVTDTQALAQDLSVLEVDYEANKSAVSQDLAALADDTQALAQDHSALETHYQDNKTSVDQQLTALSNESQALAQDHAALETDYEDNKSSVSQELTALSNDTSGLSQRLDEYEVEVDDQFASVDQQIGAVYDPQTGAVAQAVTTVNVNGRKGMLGIQVDGELAEIVGIADQFAIQNPVNGELVTAFVVADGRVVMRDVLIRDAAITTLKIAGEAVTVGVASRSSAWVSGLWGGKEVIAGSIDPQGGRVIVNFSCIQRPPWNSQSDSRGRAKFTVYRDGHVIWSETFYWEGTTYETRQPMNIFFVDGNRNGMKRYSVEIQTFNDSLGGGDHPNYRDFSLGVDGYKR</sequence>
<evidence type="ECO:0000313" key="4">
    <source>
        <dbReference type="EMBL" id="SHK68103.1"/>
    </source>
</evidence>
<dbReference type="SUPFAM" id="SSF49265">
    <property type="entry name" value="Fibronectin type III"/>
    <property type="match status" value="1"/>
</dbReference>
<gene>
    <name evidence="4" type="ORF">SAMN05192556_104254</name>
</gene>